<keyword evidence="2" id="KW-1185">Reference proteome</keyword>
<evidence type="ECO:0000313" key="2">
    <source>
        <dbReference type="Proteomes" id="UP000184330"/>
    </source>
</evidence>
<accession>A0A1L7XSS2</accession>
<dbReference type="STRING" id="576137.A0A1L7XSS2"/>
<proteinExistence type="predicted"/>
<dbReference type="SUPFAM" id="SSF54001">
    <property type="entry name" value="Cysteine proteinases"/>
    <property type="match status" value="1"/>
</dbReference>
<dbReference type="InterPro" id="IPR038765">
    <property type="entry name" value="Papain-like_cys_pep_sf"/>
</dbReference>
<dbReference type="Gene3D" id="3.90.70.10">
    <property type="entry name" value="Cysteine proteinases"/>
    <property type="match status" value="1"/>
</dbReference>
<organism evidence="1 2">
    <name type="scientific">Phialocephala subalpina</name>
    <dbReference type="NCBI Taxonomy" id="576137"/>
    <lineage>
        <taxon>Eukaryota</taxon>
        <taxon>Fungi</taxon>
        <taxon>Dikarya</taxon>
        <taxon>Ascomycota</taxon>
        <taxon>Pezizomycotina</taxon>
        <taxon>Leotiomycetes</taxon>
        <taxon>Helotiales</taxon>
        <taxon>Mollisiaceae</taxon>
        <taxon>Phialocephala</taxon>
        <taxon>Phialocephala fortinii species complex</taxon>
    </lineage>
</organism>
<gene>
    <name evidence="1" type="ORF">PAC_17948</name>
</gene>
<dbReference type="AlphaFoldDB" id="A0A1L7XSS2"/>
<sequence>MTDSLAYATVKYVDKHRPPPTQKIDHPSVFIAVQINNGSANFSRPDVVGITPTVALVMRDPTPGNTATPQLGHKFENPNYKLIGHGCVFFSHMQTTLHFKSQLLADKTVETIKLTSLHAEPVTPAEPFPAILSMDLSTLQIKAVDDPELWKMQESPEARRYALGPGYTAIINPGAIGYVVSALQILYMLNPFRTAVLRAGNTPGQQLRNELRKLFWKLQNSHLPVDPLFWRKFMYRMEDTALGQESTAFKVGKMRSFYRELGRTREESFYDLGINVGSNWNRLEDGLNEYFFGTLGHSEITIKLTRLPEFLILHGMFVKYDLEADAMCNSISMLELWVSLGSGPRKVFRPSATDTIYQLHGVVILEDVKPTPRYLLYLRLRLEDRWILFLKKTVSNA</sequence>
<dbReference type="EMBL" id="FJOG01000050">
    <property type="protein sequence ID" value="CZR68049.1"/>
    <property type="molecule type" value="Genomic_DNA"/>
</dbReference>
<name>A0A1L7XSS2_9HELO</name>
<reference evidence="1 2" key="1">
    <citation type="submission" date="2016-03" db="EMBL/GenBank/DDBJ databases">
        <authorList>
            <person name="Ploux O."/>
        </authorList>
    </citation>
    <scope>NUCLEOTIDE SEQUENCE [LARGE SCALE GENOMIC DNA]</scope>
    <source>
        <strain evidence="1 2">UAMH 11012</strain>
    </source>
</reference>
<dbReference type="OrthoDB" id="2157530at2759"/>
<dbReference type="Proteomes" id="UP000184330">
    <property type="component" value="Unassembled WGS sequence"/>
</dbReference>
<evidence type="ECO:0000313" key="1">
    <source>
        <dbReference type="EMBL" id="CZR68049.1"/>
    </source>
</evidence>
<protein>
    <submittedName>
        <fullName evidence="1">Uncharacterized protein</fullName>
    </submittedName>
</protein>